<reference evidence="3" key="1">
    <citation type="journal article" date="2023" name="Commun. Biol.">
        <title>Genome analysis of Parmales, the sister group of diatoms, reveals the evolutionary specialization of diatoms from phago-mixotrophs to photoautotrophs.</title>
        <authorList>
            <person name="Ban H."/>
            <person name="Sato S."/>
            <person name="Yoshikawa S."/>
            <person name="Yamada K."/>
            <person name="Nakamura Y."/>
            <person name="Ichinomiya M."/>
            <person name="Sato N."/>
            <person name="Blanc-Mathieu R."/>
            <person name="Endo H."/>
            <person name="Kuwata A."/>
            <person name="Ogata H."/>
        </authorList>
    </citation>
    <scope>NUCLEOTIDE SEQUENCE [LARGE SCALE GENOMIC DNA]</scope>
</reference>
<organism evidence="2 3">
    <name type="scientific">Triparma columacea</name>
    <dbReference type="NCBI Taxonomy" id="722753"/>
    <lineage>
        <taxon>Eukaryota</taxon>
        <taxon>Sar</taxon>
        <taxon>Stramenopiles</taxon>
        <taxon>Ochrophyta</taxon>
        <taxon>Bolidophyceae</taxon>
        <taxon>Parmales</taxon>
        <taxon>Triparmaceae</taxon>
        <taxon>Triparma</taxon>
    </lineage>
</organism>
<dbReference type="EMBL" id="BRYA01000043">
    <property type="protein sequence ID" value="GMI34467.1"/>
    <property type="molecule type" value="Genomic_DNA"/>
</dbReference>
<sequence length="290" mass="32513">MRRDGTVLVMEHDTTKYRKERKSVTKDEVEGLISDHLAFNHTNPEDNESVSASEETESVMSDDTAARAAKKEMVEKYGDYKEFEEEQAKHKDITNIIMDIGMDKAAQDELKRRSSLAFNMKHPGQAEIVKKVPALFVAAYPNRATDVKILDYNNYGTYYIACEEYGNGHGLAGRFGTEGFTIYTVRDTTKHRVTGEIFCLSPRGPAHCPVGASCIEPPWWEIRGKGDKIVKGVDGNANVVDVVMKGEKATKTGRLCVRMPGEHVLCFQDQTQTGKFLDSLSPLYFNKKKS</sequence>
<feature type="compositionally biased region" description="Low complexity" evidence="1">
    <location>
        <begin position="49"/>
        <end position="61"/>
    </location>
</feature>
<dbReference type="Proteomes" id="UP001165065">
    <property type="component" value="Unassembled WGS sequence"/>
</dbReference>
<keyword evidence="3" id="KW-1185">Reference proteome</keyword>
<name>A0A9W7L6T1_9STRA</name>
<dbReference type="OrthoDB" id="193939at2759"/>
<feature type="region of interest" description="Disordered" evidence="1">
    <location>
        <begin position="37"/>
        <end position="63"/>
    </location>
</feature>
<proteinExistence type="predicted"/>
<comment type="caution">
    <text evidence="2">The sequence shown here is derived from an EMBL/GenBank/DDBJ whole genome shotgun (WGS) entry which is preliminary data.</text>
</comment>
<evidence type="ECO:0000313" key="3">
    <source>
        <dbReference type="Proteomes" id="UP001165065"/>
    </source>
</evidence>
<gene>
    <name evidence="2" type="ORF">TrCOL_g13152</name>
</gene>
<protein>
    <submittedName>
        <fullName evidence="2">Uncharacterized protein</fullName>
    </submittedName>
</protein>
<evidence type="ECO:0000313" key="2">
    <source>
        <dbReference type="EMBL" id="GMI34467.1"/>
    </source>
</evidence>
<dbReference type="AlphaFoldDB" id="A0A9W7L6T1"/>
<accession>A0A9W7L6T1</accession>
<evidence type="ECO:0000256" key="1">
    <source>
        <dbReference type="SAM" id="MobiDB-lite"/>
    </source>
</evidence>